<evidence type="ECO:0000313" key="2">
    <source>
        <dbReference type="EMBL" id="KAJ7196954.1"/>
    </source>
</evidence>
<keyword evidence="3" id="KW-1185">Reference proteome</keyword>
<protein>
    <submittedName>
        <fullName evidence="2">Uncharacterized protein</fullName>
    </submittedName>
</protein>
<dbReference type="EMBL" id="JARJCW010000080">
    <property type="protein sequence ID" value="KAJ7196954.1"/>
    <property type="molecule type" value="Genomic_DNA"/>
</dbReference>
<reference evidence="2" key="1">
    <citation type="submission" date="2023-03" db="EMBL/GenBank/DDBJ databases">
        <title>Massive genome expansion in bonnet fungi (Mycena s.s.) driven by repeated elements and novel gene families across ecological guilds.</title>
        <authorList>
            <consortium name="Lawrence Berkeley National Laboratory"/>
            <person name="Harder C.B."/>
            <person name="Miyauchi S."/>
            <person name="Viragh M."/>
            <person name="Kuo A."/>
            <person name="Thoen E."/>
            <person name="Andreopoulos B."/>
            <person name="Lu D."/>
            <person name="Skrede I."/>
            <person name="Drula E."/>
            <person name="Henrissat B."/>
            <person name="Morin E."/>
            <person name="Kohler A."/>
            <person name="Barry K."/>
            <person name="LaButti K."/>
            <person name="Morin E."/>
            <person name="Salamov A."/>
            <person name="Lipzen A."/>
            <person name="Mereny Z."/>
            <person name="Hegedus B."/>
            <person name="Baldrian P."/>
            <person name="Stursova M."/>
            <person name="Weitz H."/>
            <person name="Taylor A."/>
            <person name="Grigoriev I.V."/>
            <person name="Nagy L.G."/>
            <person name="Martin F."/>
            <person name="Kauserud H."/>
        </authorList>
    </citation>
    <scope>NUCLEOTIDE SEQUENCE</scope>
    <source>
        <strain evidence="2">9144</strain>
    </source>
</reference>
<name>A0AAD6UX26_9AGAR</name>
<sequence length="276" mass="31027">MYFTSFNDIIRSCVGLPHLRRLALLSAEWDEDTSAPDLPMLDTFAIDSGQSPEVALRWLPSQPRIRRIAIARLVPQDILLFDNVLRTLGPRLEHLVFDAIFNHNGIVPDLSNATALRTLEIRGRCWNFDGSFLTALLEQLTSHVCALQRIIFILVGLESGRNPRFLDWSRRAPTLASLDSLEQVDFYVSHGSEQWASDIIHEGLVSRKYALRVQESTVDQQECALGASVRGGPPRAGEGAAHQLERAPESRWTNHTEEVLGLKIPDFHTTEQSLEL</sequence>
<evidence type="ECO:0000313" key="3">
    <source>
        <dbReference type="Proteomes" id="UP001219525"/>
    </source>
</evidence>
<organism evidence="2 3">
    <name type="scientific">Mycena pura</name>
    <dbReference type="NCBI Taxonomy" id="153505"/>
    <lineage>
        <taxon>Eukaryota</taxon>
        <taxon>Fungi</taxon>
        <taxon>Dikarya</taxon>
        <taxon>Basidiomycota</taxon>
        <taxon>Agaricomycotina</taxon>
        <taxon>Agaricomycetes</taxon>
        <taxon>Agaricomycetidae</taxon>
        <taxon>Agaricales</taxon>
        <taxon>Marasmiineae</taxon>
        <taxon>Mycenaceae</taxon>
        <taxon>Mycena</taxon>
    </lineage>
</organism>
<comment type="caution">
    <text evidence="2">The sequence shown here is derived from an EMBL/GenBank/DDBJ whole genome shotgun (WGS) entry which is preliminary data.</text>
</comment>
<gene>
    <name evidence="2" type="ORF">GGX14DRAFT_574449</name>
</gene>
<feature type="region of interest" description="Disordered" evidence="1">
    <location>
        <begin position="226"/>
        <end position="252"/>
    </location>
</feature>
<dbReference type="AlphaFoldDB" id="A0AAD6UX26"/>
<feature type="compositionally biased region" description="Low complexity" evidence="1">
    <location>
        <begin position="230"/>
        <end position="241"/>
    </location>
</feature>
<dbReference type="Proteomes" id="UP001219525">
    <property type="component" value="Unassembled WGS sequence"/>
</dbReference>
<evidence type="ECO:0000256" key="1">
    <source>
        <dbReference type="SAM" id="MobiDB-lite"/>
    </source>
</evidence>
<feature type="compositionally biased region" description="Basic and acidic residues" evidence="1">
    <location>
        <begin position="243"/>
        <end position="252"/>
    </location>
</feature>
<accession>A0AAD6UX26</accession>
<proteinExistence type="predicted"/>